<evidence type="ECO:0000256" key="1">
    <source>
        <dbReference type="SAM" id="SignalP"/>
    </source>
</evidence>
<feature type="chain" id="PRO_5046527957" evidence="1">
    <location>
        <begin position="27"/>
        <end position="253"/>
    </location>
</feature>
<evidence type="ECO:0000259" key="2">
    <source>
        <dbReference type="Pfam" id="PF07589"/>
    </source>
</evidence>
<gene>
    <name evidence="3" type="ORF">E7V67_019355</name>
</gene>
<sequence>MNKIVQAARAAITMLVLTASHLPASAATFTRAEARVDHIAVQVFDLAPADGIAPGYTQGSTSTSFDLFYDFDTRSSPVLEGPGEVSLRRGRSSASGSWQGGVGGLEVVAVAAHADASLYSIARQSVVYTVAPHSMLVIRGLVTQSRDIDPTIWSGGATTRVNLGLVPDGAVSRNEVHYTLYTYDGYDAGVYSADQFALSYANGGSEARQVIFRYDLQTYANIIAVPEPSAWLMLAVGMAGIAGAARRHRKLLG</sequence>
<proteinExistence type="predicted"/>
<name>A0ABZ1UGL3_9BURK</name>
<dbReference type="Pfam" id="PF07589">
    <property type="entry name" value="PEP-CTERM"/>
    <property type="match status" value="1"/>
</dbReference>
<keyword evidence="1" id="KW-0732">Signal</keyword>
<evidence type="ECO:0000313" key="3">
    <source>
        <dbReference type="EMBL" id="WUR11842.1"/>
    </source>
</evidence>
<reference evidence="3 4" key="1">
    <citation type="journal article" date="2019" name="Int. J. Syst. Evol. Microbiol.">
        <title>The Draft Whole-Genome Sequence of the Antibiotic Producer Empedobacter haloabium ATCC 31962 Provides Indications for Its Taxonomic Reclassification.</title>
        <authorList>
            <person name="Miess H."/>
            <person name="Arlt P."/>
            <person name="Apel A.K."/>
            <person name="Weber T."/>
            <person name="Nieselt K."/>
            <person name="Hanssen F."/>
            <person name="Czemmel S."/>
            <person name="Nahnsen S."/>
            <person name="Gross H."/>
        </authorList>
    </citation>
    <scope>NUCLEOTIDE SEQUENCE [LARGE SCALE GENOMIC DNA]</scope>
    <source>
        <strain evidence="3 4">ATCC 31962</strain>
    </source>
</reference>
<dbReference type="Proteomes" id="UP000321323">
    <property type="component" value="Chromosome"/>
</dbReference>
<feature type="domain" description="Ice-binding protein C-terminal" evidence="2">
    <location>
        <begin position="224"/>
        <end position="247"/>
    </location>
</feature>
<evidence type="ECO:0000313" key="4">
    <source>
        <dbReference type="Proteomes" id="UP000321323"/>
    </source>
</evidence>
<accession>A0ABZ1UGL3</accession>
<organism evidence="3 4">
    <name type="scientific">[Empedobacter] haloabium</name>
    <dbReference type="NCBI Taxonomy" id="592317"/>
    <lineage>
        <taxon>Bacteria</taxon>
        <taxon>Pseudomonadati</taxon>
        <taxon>Pseudomonadota</taxon>
        <taxon>Betaproteobacteria</taxon>
        <taxon>Burkholderiales</taxon>
        <taxon>Oxalobacteraceae</taxon>
        <taxon>Telluria group</taxon>
        <taxon>Telluria group incertae sedis</taxon>
    </lineage>
</organism>
<feature type="signal peptide" evidence="1">
    <location>
        <begin position="1"/>
        <end position="26"/>
    </location>
</feature>
<keyword evidence="4" id="KW-1185">Reference proteome</keyword>
<dbReference type="EMBL" id="CP136508">
    <property type="protein sequence ID" value="WUR11842.1"/>
    <property type="molecule type" value="Genomic_DNA"/>
</dbReference>
<protein>
    <submittedName>
        <fullName evidence="3">PEP-CTERM sorting domain-containing protein</fullName>
    </submittedName>
</protein>
<dbReference type="NCBIfam" id="TIGR02595">
    <property type="entry name" value="PEP_CTERM"/>
    <property type="match status" value="1"/>
</dbReference>
<dbReference type="InterPro" id="IPR013424">
    <property type="entry name" value="Ice-binding_C"/>
</dbReference>